<dbReference type="EMBL" id="CP026923">
    <property type="protein sequence ID" value="AVG23548.1"/>
    <property type="molecule type" value="Genomic_DNA"/>
</dbReference>
<evidence type="ECO:0000313" key="1">
    <source>
        <dbReference type="EMBL" id="AVG23548.1"/>
    </source>
</evidence>
<dbReference type="RefSeq" id="WP_104913145.1">
    <property type="nucleotide sequence ID" value="NZ_CP026923.1"/>
</dbReference>
<keyword evidence="2" id="KW-1185">Reference proteome</keyword>
<dbReference type="Pfam" id="PF04134">
    <property type="entry name" value="DCC1-like"/>
    <property type="match status" value="1"/>
</dbReference>
<sequence>MATRGLSNALLVYDGDCAFCALWVGRLQRTLTVFPRVTTSAEADTEELGLSDSDIRDYVWLITPTRHLAGAAAFSGLLRGQRQWGWRFLAHLLDTWPVSVVADMGYRLVARFRHRLPGSTPSCEIPRNGSHTA</sequence>
<accession>A0A2L2BPH3</accession>
<reference evidence="1 2" key="1">
    <citation type="submission" date="2018-02" db="EMBL/GenBank/DDBJ databases">
        <title>Complete genome of the streamlined marine actinobacterium Pontimonas salivibrio CL-TW6 adapted to coastal planktonic lifestype.</title>
        <authorList>
            <person name="Cho B.C."/>
            <person name="Hardies S.C."/>
            <person name="Jang G.I."/>
            <person name="Hwang C.Y."/>
        </authorList>
    </citation>
    <scope>NUCLEOTIDE SEQUENCE [LARGE SCALE GENOMIC DNA]</scope>
    <source>
        <strain evidence="1 2">CL-TW6</strain>
    </source>
</reference>
<dbReference type="GO" id="GO:0015035">
    <property type="term" value="F:protein-disulfide reductase activity"/>
    <property type="evidence" value="ECO:0007669"/>
    <property type="project" value="InterPro"/>
</dbReference>
<proteinExistence type="predicted"/>
<gene>
    <name evidence="1" type="ORF">C3B54_11560</name>
</gene>
<dbReference type="AlphaFoldDB" id="A0A2L2BPH3"/>
<organism evidence="1 2">
    <name type="scientific">Pontimonas salivibrio</name>
    <dbReference type="NCBI Taxonomy" id="1159327"/>
    <lineage>
        <taxon>Bacteria</taxon>
        <taxon>Bacillati</taxon>
        <taxon>Actinomycetota</taxon>
        <taxon>Actinomycetes</taxon>
        <taxon>Micrococcales</taxon>
        <taxon>Microbacteriaceae</taxon>
        <taxon>Pontimonas</taxon>
    </lineage>
</organism>
<dbReference type="Proteomes" id="UP000243077">
    <property type="component" value="Chromosome"/>
</dbReference>
<dbReference type="InterPro" id="IPR007263">
    <property type="entry name" value="DCC1-like"/>
</dbReference>
<evidence type="ECO:0000313" key="2">
    <source>
        <dbReference type="Proteomes" id="UP000243077"/>
    </source>
</evidence>
<dbReference type="KEGG" id="psai:C3B54_11560"/>
<dbReference type="OrthoDB" id="9813713at2"/>
<name>A0A2L2BPH3_9MICO</name>
<protein>
    <submittedName>
        <fullName evidence="1">Thiol-disulfide oxidoreductase YuxK</fullName>
    </submittedName>
</protein>